<feature type="compositionally biased region" description="Polar residues" evidence="1">
    <location>
        <begin position="17"/>
        <end position="43"/>
    </location>
</feature>
<feature type="region of interest" description="Disordered" evidence="1">
    <location>
        <begin position="192"/>
        <end position="228"/>
    </location>
</feature>
<feature type="region of interest" description="Disordered" evidence="1">
    <location>
        <begin position="70"/>
        <end position="113"/>
    </location>
</feature>
<feature type="compositionally biased region" description="Polar residues" evidence="1">
    <location>
        <begin position="88"/>
        <end position="103"/>
    </location>
</feature>
<name>A0A4P9ZL87_9FUNG</name>
<evidence type="ECO:0000256" key="1">
    <source>
        <dbReference type="SAM" id="MobiDB-lite"/>
    </source>
</evidence>
<keyword evidence="3" id="KW-1185">Reference proteome</keyword>
<dbReference type="EMBL" id="ML003484">
    <property type="protein sequence ID" value="RKP33893.1"/>
    <property type="molecule type" value="Genomic_DNA"/>
</dbReference>
<feature type="compositionally biased region" description="Low complexity" evidence="1">
    <location>
        <begin position="70"/>
        <end position="87"/>
    </location>
</feature>
<sequence length="228" mass="25206">MSDGAENIFFNDPSGANRRNSQTWQSGNSSENQGIQSTMNYSYLPSSNYGHPSSLNFSIPSSNNGIPSPSNYWMPPSSNSRHPSSRNFDSPSFLNSNSYQWHQSEPPLREHTAPTGQIDEGYGASGFLTEHTTYTRTMNSPPIVRIQPDHINVSAEPVHAPAANHPHSYYNVLSTQPSPWVPARHNISYSGTHAAQPVRSVPVQRSPLYSEHTSVPDLTHSDESDQED</sequence>
<proteinExistence type="predicted"/>
<gene>
    <name evidence="2" type="ORF">BJ085DRAFT_33329</name>
</gene>
<dbReference type="AlphaFoldDB" id="A0A4P9ZL87"/>
<feature type="compositionally biased region" description="Basic and acidic residues" evidence="1">
    <location>
        <begin position="219"/>
        <end position="228"/>
    </location>
</feature>
<evidence type="ECO:0000313" key="2">
    <source>
        <dbReference type="EMBL" id="RKP33893.1"/>
    </source>
</evidence>
<evidence type="ECO:0000313" key="3">
    <source>
        <dbReference type="Proteomes" id="UP000268162"/>
    </source>
</evidence>
<dbReference type="Proteomes" id="UP000268162">
    <property type="component" value="Unassembled WGS sequence"/>
</dbReference>
<organism evidence="2 3">
    <name type="scientific">Dimargaris cristalligena</name>
    <dbReference type="NCBI Taxonomy" id="215637"/>
    <lineage>
        <taxon>Eukaryota</taxon>
        <taxon>Fungi</taxon>
        <taxon>Fungi incertae sedis</taxon>
        <taxon>Zoopagomycota</taxon>
        <taxon>Kickxellomycotina</taxon>
        <taxon>Dimargaritomycetes</taxon>
        <taxon>Dimargaritales</taxon>
        <taxon>Dimargaritaceae</taxon>
        <taxon>Dimargaris</taxon>
    </lineage>
</organism>
<feature type="region of interest" description="Disordered" evidence="1">
    <location>
        <begin position="1"/>
        <end position="43"/>
    </location>
</feature>
<accession>A0A4P9ZL87</accession>
<reference evidence="3" key="1">
    <citation type="journal article" date="2018" name="Nat. Microbiol.">
        <title>Leveraging single-cell genomics to expand the fungal tree of life.</title>
        <authorList>
            <person name="Ahrendt S.R."/>
            <person name="Quandt C.A."/>
            <person name="Ciobanu D."/>
            <person name="Clum A."/>
            <person name="Salamov A."/>
            <person name="Andreopoulos B."/>
            <person name="Cheng J.F."/>
            <person name="Woyke T."/>
            <person name="Pelin A."/>
            <person name="Henrissat B."/>
            <person name="Reynolds N.K."/>
            <person name="Benny G.L."/>
            <person name="Smith M.E."/>
            <person name="James T.Y."/>
            <person name="Grigoriev I.V."/>
        </authorList>
    </citation>
    <scope>NUCLEOTIDE SEQUENCE [LARGE SCALE GENOMIC DNA]</scope>
    <source>
        <strain evidence="3">RSA 468</strain>
    </source>
</reference>
<protein>
    <submittedName>
        <fullName evidence="2">Uncharacterized protein</fullName>
    </submittedName>
</protein>